<proteinExistence type="inferred from homology"/>
<dbReference type="PANTHER" id="PTHR12400:SF21">
    <property type="entry name" value="KINASE"/>
    <property type="match status" value="1"/>
</dbReference>
<dbReference type="InterPro" id="IPR038286">
    <property type="entry name" value="IPK_sf"/>
</dbReference>
<dbReference type="Gene3D" id="3.30.470.160">
    <property type="entry name" value="Inositol polyphosphate kinase"/>
    <property type="match status" value="1"/>
</dbReference>
<dbReference type="PANTHER" id="PTHR12400">
    <property type="entry name" value="INOSITOL POLYPHOSPHATE KINASE"/>
    <property type="match status" value="1"/>
</dbReference>
<protein>
    <recommendedName>
        <fullName evidence="4">Kinase</fullName>
        <ecNumber evidence="4">2.7.-.-</ecNumber>
    </recommendedName>
</protein>
<evidence type="ECO:0000256" key="1">
    <source>
        <dbReference type="ARBA" id="ARBA00007374"/>
    </source>
</evidence>
<dbReference type="GO" id="GO:0005634">
    <property type="term" value="C:nucleus"/>
    <property type="evidence" value="ECO:0007669"/>
    <property type="project" value="TreeGrafter"/>
</dbReference>
<dbReference type="SUPFAM" id="SSF56104">
    <property type="entry name" value="SAICAR synthase-like"/>
    <property type="match status" value="1"/>
</dbReference>
<dbReference type="AlphaFoldDB" id="A0AAV9IS41"/>
<dbReference type="GO" id="GO:0032958">
    <property type="term" value="P:inositol phosphate biosynthetic process"/>
    <property type="evidence" value="ECO:0007669"/>
    <property type="project" value="InterPro"/>
</dbReference>
<dbReference type="GO" id="GO:0005737">
    <property type="term" value="C:cytoplasm"/>
    <property type="evidence" value="ECO:0007669"/>
    <property type="project" value="TreeGrafter"/>
</dbReference>
<evidence type="ECO:0000256" key="4">
    <source>
        <dbReference type="RuleBase" id="RU363090"/>
    </source>
</evidence>
<dbReference type="EC" id="2.7.-.-" evidence="4"/>
<keyword evidence="7" id="KW-1185">Reference proteome</keyword>
<feature type="region of interest" description="Disordered" evidence="5">
    <location>
        <begin position="317"/>
        <end position="342"/>
    </location>
</feature>
<dbReference type="InterPro" id="IPR005522">
    <property type="entry name" value="IPK"/>
</dbReference>
<dbReference type="EMBL" id="JANCYW010000003">
    <property type="protein sequence ID" value="KAK4535072.1"/>
    <property type="molecule type" value="Genomic_DNA"/>
</dbReference>
<keyword evidence="2 4" id="KW-0808">Transferase</keyword>
<evidence type="ECO:0000256" key="5">
    <source>
        <dbReference type="SAM" id="MobiDB-lite"/>
    </source>
</evidence>
<name>A0AAV9IS41_CYACA</name>
<keyword evidence="3 4" id="KW-0418">Kinase</keyword>
<dbReference type="GO" id="GO:0016301">
    <property type="term" value="F:kinase activity"/>
    <property type="evidence" value="ECO:0007669"/>
    <property type="project" value="UniProtKB-KW"/>
</dbReference>
<feature type="region of interest" description="Disordered" evidence="5">
    <location>
        <begin position="249"/>
        <end position="276"/>
    </location>
</feature>
<accession>A0AAV9IS41</accession>
<dbReference type="Pfam" id="PF03770">
    <property type="entry name" value="IPK"/>
    <property type="match status" value="1"/>
</dbReference>
<evidence type="ECO:0000256" key="2">
    <source>
        <dbReference type="ARBA" id="ARBA00022679"/>
    </source>
</evidence>
<feature type="compositionally biased region" description="Low complexity" evidence="5">
    <location>
        <begin position="31"/>
        <end position="48"/>
    </location>
</feature>
<evidence type="ECO:0000256" key="3">
    <source>
        <dbReference type="ARBA" id="ARBA00022777"/>
    </source>
</evidence>
<organism evidence="6 7">
    <name type="scientific">Cyanidium caldarium</name>
    <name type="common">Red alga</name>
    <dbReference type="NCBI Taxonomy" id="2771"/>
    <lineage>
        <taxon>Eukaryota</taxon>
        <taxon>Rhodophyta</taxon>
        <taxon>Bangiophyceae</taxon>
        <taxon>Cyanidiales</taxon>
        <taxon>Cyanidiaceae</taxon>
        <taxon>Cyanidium</taxon>
    </lineage>
</organism>
<comment type="caution">
    <text evidence="6">The sequence shown here is derived from an EMBL/GenBank/DDBJ whole genome shotgun (WGS) entry which is preliminary data.</text>
</comment>
<feature type="region of interest" description="Disordered" evidence="5">
    <location>
        <begin position="14"/>
        <end position="53"/>
    </location>
</feature>
<evidence type="ECO:0000313" key="7">
    <source>
        <dbReference type="Proteomes" id="UP001301350"/>
    </source>
</evidence>
<dbReference type="Proteomes" id="UP001301350">
    <property type="component" value="Unassembled WGS sequence"/>
</dbReference>
<evidence type="ECO:0000313" key="6">
    <source>
        <dbReference type="EMBL" id="KAK4535072.1"/>
    </source>
</evidence>
<reference evidence="6 7" key="1">
    <citation type="submission" date="2022-07" db="EMBL/GenBank/DDBJ databases">
        <title>Genome-wide signatures of adaptation to extreme environments.</title>
        <authorList>
            <person name="Cho C.H."/>
            <person name="Yoon H.S."/>
        </authorList>
    </citation>
    <scope>NUCLEOTIDE SEQUENCE [LARGE SCALE GENOMIC DNA]</scope>
    <source>
        <strain evidence="6 7">DBV 063 E5</strain>
    </source>
</reference>
<comment type="similarity">
    <text evidence="1 4">Belongs to the inositol phosphokinase (IPK) family.</text>
</comment>
<sequence length="566" mass="61893">MPYSSGAFMEAALSRERWESTGESANRRTPGSAADSSASSAGHSDAAAAGGGGEAKEVVAVDGGDGVSVGSSLASRESRVLGEAESVVDDGVAPAPFPHQVGGHGAVATHGAGLVKKPFVERELAFYEYTWGELVDRAEAPWTDLYSVADDGSTVPATSAAPSAWLSKRTRARVLASLRDKLKYREHVRWSERSAWRAPSVTDIEGHHAARCTAISDSIPWLREFTARYYGMVAVVRTCEEWRIPDAAREAPRNDTAPRATPSPVRPVYSDGRAPASHLPPKPQLWYAENGSLVSVNPWARVCYERSFHSGKCAAAGSTGTLPDDGRGDANPPAGGSGGGGIPVTPVMHEFLVLEDLTGPFRYPSVLDVKIGVRDYDDDATEEKKQRHIEKCRMTTSAAYGVRLTGMQVFQPRRRTYLCHDKYHGRRLRNAQELIDELCVYVDDGERTDASAARSMAIAQAFIQRLQRLLQYVERQREWKFYSSSLLFIYEGAVHTDAETVPDPPVRVRLRMIDFAHTQRNADGDTSSDEGYTLGIRTMTWLFTAVAERLTQRLERGEAVDEAATA</sequence>
<gene>
    <name evidence="6" type="ORF">CDCA_CDCA03G1097</name>
</gene>